<accession>A0A7J7MPR4</accession>
<sequence length="187" mass="21148">MFEKAKDVHVVNEINVEKTTVVIQMGAEQPTTEVVVQEDVHEAKEFQSAINDINNRITAGFTTIDLNLDRIAEIFESLEDSGESIQYHKRSSVWLGIKHAEGIAKPFIGWIIGKGTKINFWRDTWASDIPLREHIDLPHHLWKKCTARESDFINVDGRNFPPDISLAFLAMGMGITNISCNPSMEDI</sequence>
<dbReference type="EMBL" id="JACGCM010001293">
    <property type="protein sequence ID" value="KAF6156871.1"/>
    <property type="molecule type" value="Genomic_DNA"/>
</dbReference>
<dbReference type="AlphaFoldDB" id="A0A7J7MPR4"/>
<gene>
    <name evidence="1" type="ORF">GIB67_000411</name>
</gene>
<name>A0A7J7MPR4_9MAGN</name>
<evidence type="ECO:0000313" key="1">
    <source>
        <dbReference type="EMBL" id="KAF6156871.1"/>
    </source>
</evidence>
<comment type="caution">
    <text evidence="1">The sequence shown here is derived from an EMBL/GenBank/DDBJ whole genome shotgun (WGS) entry which is preliminary data.</text>
</comment>
<reference evidence="1 2" key="1">
    <citation type="journal article" date="2020" name="IScience">
        <title>Genome Sequencing of the Endangered Kingdonia uniflora (Circaeasteraceae, Ranunculales) Reveals Potential Mechanisms of Evolutionary Specialization.</title>
        <authorList>
            <person name="Sun Y."/>
            <person name="Deng T."/>
            <person name="Zhang A."/>
            <person name="Moore M.J."/>
            <person name="Landis J.B."/>
            <person name="Lin N."/>
            <person name="Zhang H."/>
            <person name="Zhang X."/>
            <person name="Huang J."/>
            <person name="Zhang X."/>
            <person name="Sun H."/>
            <person name="Wang H."/>
        </authorList>
    </citation>
    <scope>NUCLEOTIDE SEQUENCE [LARGE SCALE GENOMIC DNA]</scope>
    <source>
        <strain evidence="1">TB1705</strain>
        <tissue evidence="1">Leaf</tissue>
    </source>
</reference>
<organism evidence="1 2">
    <name type="scientific">Kingdonia uniflora</name>
    <dbReference type="NCBI Taxonomy" id="39325"/>
    <lineage>
        <taxon>Eukaryota</taxon>
        <taxon>Viridiplantae</taxon>
        <taxon>Streptophyta</taxon>
        <taxon>Embryophyta</taxon>
        <taxon>Tracheophyta</taxon>
        <taxon>Spermatophyta</taxon>
        <taxon>Magnoliopsida</taxon>
        <taxon>Ranunculales</taxon>
        <taxon>Circaeasteraceae</taxon>
        <taxon>Kingdonia</taxon>
    </lineage>
</organism>
<protein>
    <submittedName>
        <fullName evidence="1">Uncharacterized protein</fullName>
    </submittedName>
</protein>
<proteinExistence type="predicted"/>
<keyword evidence="2" id="KW-1185">Reference proteome</keyword>
<dbReference type="OrthoDB" id="1938625at2759"/>
<evidence type="ECO:0000313" key="2">
    <source>
        <dbReference type="Proteomes" id="UP000541444"/>
    </source>
</evidence>
<dbReference type="Proteomes" id="UP000541444">
    <property type="component" value="Unassembled WGS sequence"/>
</dbReference>